<gene>
    <name evidence="1" type="ORF">LTR36_000784</name>
</gene>
<evidence type="ECO:0000313" key="1">
    <source>
        <dbReference type="EMBL" id="KAK4539322.1"/>
    </source>
</evidence>
<comment type="caution">
    <text evidence="1">The sequence shown here is derived from an EMBL/GenBank/DDBJ whole genome shotgun (WGS) entry which is preliminary data.</text>
</comment>
<accession>A0AAV9J378</accession>
<dbReference type="Proteomes" id="UP001324427">
    <property type="component" value="Unassembled WGS sequence"/>
</dbReference>
<proteinExistence type="predicted"/>
<reference evidence="1 2" key="1">
    <citation type="submission" date="2021-11" db="EMBL/GenBank/DDBJ databases">
        <title>Black yeast isolated from Biological Soil Crust.</title>
        <authorList>
            <person name="Kurbessoian T."/>
        </authorList>
    </citation>
    <scope>NUCLEOTIDE SEQUENCE [LARGE SCALE GENOMIC DNA]</scope>
    <source>
        <strain evidence="1 2">CCFEE 5522</strain>
    </source>
</reference>
<name>A0AAV9J378_9PEZI</name>
<dbReference type="EMBL" id="JAVFHQ010000101">
    <property type="protein sequence ID" value="KAK4539322.1"/>
    <property type="molecule type" value="Genomic_DNA"/>
</dbReference>
<keyword evidence="2" id="KW-1185">Reference proteome</keyword>
<evidence type="ECO:0000313" key="2">
    <source>
        <dbReference type="Proteomes" id="UP001324427"/>
    </source>
</evidence>
<organism evidence="1 2">
    <name type="scientific">Oleoguttula mirabilis</name>
    <dbReference type="NCBI Taxonomy" id="1507867"/>
    <lineage>
        <taxon>Eukaryota</taxon>
        <taxon>Fungi</taxon>
        <taxon>Dikarya</taxon>
        <taxon>Ascomycota</taxon>
        <taxon>Pezizomycotina</taxon>
        <taxon>Dothideomycetes</taxon>
        <taxon>Dothideomycetidae</taxon>
        <taxon>Mycosphaerellales</taxon>
        <taxon>Teratosphaeriaceae</taxon>
        <taxon>Oleoguttula</taxon>
    </lineage>
</organism>
<protein>
    <submittedName>
        <fullName evidence="1">Uncharacterized protein</fullName>
    </submittedName>
</protein>
<dbReference type="AlphaFoldDB" id="A0AAV9J378"/>
<sequence length="128" mass="14514">MAVININTRNPRKGLRKLSFYLPNEIRNQIYEYVMAPGVPTVQTFEALPMYYGLNSFAAARFQIPSHGVTSSLDLFLMWLHAIGPDSVKHLRNVVPYGYDSGITTFKLFARLEDVEFPDVPSALETMN</sequence>